<protein>
    <submittedName>
        <fullName evidence="11">Homeobox domain-containing protein</fullName>
    </submittedName>
</protein>
<dbReference type="PROSITE" id="PS00027">
    <property type="entry name" value="HOMEOBOX_1"/>
    <property type="match status" value="1"/>
</dbReference>
<dbReference type="InterPro" id="IPR001356">
    <property type="entry name" value="HD"/>
</dbReference>
<dbReference type="Proteomes" id="UP000887565">
    <property type="component" value="Unplaced"/>
</dbReference>
<feature type="region of interest" description="Disordered" evidence="8">
    <location>
        <begin position="141"/>
        <end position="167"/>
    </location>
</feature>
<keyword evidence="2" id="KW-0217">Developmental protein</keyword>
<dbReference type="AlphaFoldDB" id="A0A915JCB2"/>
<dbReference type="Pfam" id="PF00046">
    <property type="entry name" value="Homeodomain"/>
    <property type="match status" value="1"/>
</dbReference>
<evidence type="ECO:0000259" key="9">
    <source>
        <dbReference type="PROSITE" id="PS50071"/>
    </source>
</evidence>
<keyword evidence="10" id="KW-1185">Reference proteome</keyword>
<dbReference type="WBParaSite" id="nRc.2.0.1.t24143-RA">
    <property type="protein sequence ID" value="nRc.2.0.1.t24143-RA"/>
    <property type="gene ID" value="nRc.2.0.1.g24143"/>
</dbReference>
<dbReference type="PROSITE" id="PS50071">
    <property type="entry name" value="HOMEOBOX_2"/>
    <property type="match status" value="1"/>
</dbReference>
<reference evidence="11" key="1">
    <citation type="submission" date="2022-11" db="UniProtKB">
        <authorList>
            <consortium name="WormBaseParasite"/>
        </authorList>
    </citation>
    <scope>IDENTIFICATION</scope>
</reference>
<dbReference type="FunFam" id="1.10.10.60:FF:000679">
    <property type="entry name" value="Homeobox protein aristaless"/>
    <property type="match status" value="1"/>
</dbReference>
<feature type="DNA-binding region" description="Homeobox" evidence="6">
    <location>
        <begin position="41"/>
        <end position="100"/>
    </location>
</feature>
<accession>A0A915JCB2</accession>
<proteinExistence type="predicted"/>
<evidence type="ECO:0000256" key="7">
    <source>
        <dbReference type="RuleBase" id="RU000682"/>
    </source>
</evidence>
<feature type="domain" description="Homeobox" evidence="9">
    <location>
        <begin position="39"/>
        <end position="99"/>
    </location>
</feature>
<dbReference type="PANTHER" id="PTHR45793:SF5">
    <property type="entry name" value="HOMEOTIC PROTEIN OCELLILESS"/>
    <property type="match status" value="1"/>
</dbReference>
<dbReference type="InterPro" id="IPR009057">
    <property type="entry name" value="Homeodomain-like_sf"/>
</dbReference>
<evidence type="ECO:0000313" key="10">
    <source>
        <dbReference type="Proteomes" id="UP000887565"/>
    </source>
</evidence>
<dbReference type="Gene3D" id="1.10.10.60">
    <property type="entry name" value="Homeodomain-like"/>
    <property type="match status" value="1"/>
</dbReference>
<dbReference type="GO" id="GO:0005634">
    <property type="term" value="C:nucleus"/>
    <property type="evidence" value="ECO:0007669"/>
    <property type="project" value="UniProtKB-SubCell"/>
</dbReference>
<dbReference type="CDD" id="cd00086">
    <property type="entry name" value="homeodomain"/>
    <property type="match status" value="1"/>
</dbReference>
<feature type="region of interest" description="Disordered" evidence="8">
    <location>
        <begin position="92"/>
        <end position="121"/>
    </location>
</feature>
<organism evidence="10 11">
    <name type="scientific">Romanomermis culicivorax</name>
    <name type="common">Nematode worm</name>
    <dbReference type="NCBI Taxonomy" id="13658"/>
    <lineage>
        <taxon>Eukaryota</taxon>
        <taxon>Metazoa</taxon>
        <taxon>Ecdysozoa</taxon>
        <taxon>Nematoda</taxon>
        <taxon>Enoplea</taxon>
        <taxon>Dorylaimia</taxon>
        <taxon>Mermithida</taxon>
        <taxon>Mermithoidea</taxon>
        <taxon>Mermithidae</taxon>
        <taxon>Romanomermis</taxon>
    </lineage>
</organism>
<dbReference type="GO" id="GO:0030182">
    <property type="term" value="P:neuron differentiation"/>
    <property type="evidence" value="ECO:0007669"/>
    <property type="project" value="UniProtKB-ARBA"/>
</dbReference>
<sequence>MQMQYGNMAAAAYVAAANAYNMAAPFQQGMAYAAGTLQRKQRRERTTFNRDQLAYLESIFAKTQYPDVFLREEIAGKICLQESRVQVWFKNRRAKHRQQRSANQNSSSDSSDQKKISCPVVNDDQVKKVDKRIVTSIEISGDKNAGTPVNEPDRARSGNCPSINGESDTTMFIKPETFTQHYQKACSSTPFSTNFYTPSFDTPKNVGYTTFPGSNFVLSPATNQQLVRAPTNHGQPPYVQSPVHSAQSFYLPPSPYASATVHQPHPGAGDFYPHHQYHQAAAAHYMSQMTAPAAAAAAYNVAAVQRYNFGPAATNGVKMPQFDFDAFYCK</sequence>
<evidence type="ECO:0000256" key="5">
    <source>
        <dbReference type="ARBA" id="ARBA00023242"/>
    </source>
</evidence>
<evidence type="ECO:0000256" key="8">
    <source>
        <dbReference type="SAM" id="MobiDB-lite"/>
    </source>
</evidence>
<dbReference type="GO" id="GO:0000981">
    <property type="term" value="F:DNA-binding transcription factor activity, RNA polymerase II-specific"/>
    <property type="evidence" value="ECO:0007669"/>
    <property type="project" value="InterPro"/>
</dbReference>
<evidence type="ECO:0000256" key="3">
    <source>
        <dbReference type="ARBA" id="ARBA00023125"/>
    </source>
</evidence>
<dbReference type="GO" id="GO:0000978">
    <property type="term" value="F:RNA polymerase II cis-regulatory region sequence-specific DNA binding"/>
    <property type="evidence" value="ECO:0007669"/>
    <property type="project" value="TreeGrafter"/>
</dbReference>
<dbReference type="PANTHER" id="PTHR45793">
    <property type="entry name" value="HOMEOBOX PROTEIN"/>
    <property type="match status" value="1"/>
</dbReference>
<dbReference type="InterPro" id="IPR017970">
    <property type="entry name" value="Homeobox_CS"/>
</dbReference>
<evidence type="ECO:0000256" key="1">
    <source>
        <dbReference type="ARBA" id="ARBA00004123"/>
    </source>
</evidence>
<comment type="subcellular location">
    <subcellularLocation>
        <location evidence="1 6 7">Nucleus</location>
    </subcellularLocation>
</comment>
<keyword evidence="5 6" id="KW-0539">Nucleus</keyword>
<feature type="compositionally biased region" description="Low complexity" evidence="8">
    <location>
        <begin position="100"/>
        <end position="110"/>
    </location>
</feature>
<evidence type="ECO:0000313" key="11">
    <source>
        <dbReference type="WBParaSite" id="nRc.2.0.1.t24143-RA"/>
    </source>
</evidence>
<dbReference type="SMART" id="SM00389">
    <property type="entry name" value="HOX"/>
    <property type="match status" value="1"/>
</dbReference>
<keyword evidence="3 6" id="KW-0238">DNA-binding</keyword>
<keyword evidence="4 6" id="KW-0371">Homeobox</keyword>
<dbReference type="SUPFAM" id="SSF46689">
    <property type="entry name" value="Homeodomain-like"/>
    <property type="match status" value="1"/>
</dbReference>
<evidence type="ECO:0000256" key="2">
    <source>
        <dbReference type="ARBA" id="ARBA00022473"/>
    </source>
</evidence>
<evidence type="ECO:0000256" key="6">
    <source>
        <dbReference type="PROSITE-ProRule" id="PRU00108"/>
    </source>
</evidence>
<name>A0A915JCB2_ROMCU</name>
<evidence type="ECO:0000256" key="4">
    <source>
        <dbReference type="ARBA" id="ARBA00023155"/>
    </source>
</evidence>